<dbReference type="Proteomes" id="UP000003704">
    <property type="component" value="Unassembled WGS sequence"/>
</dbReference>
<proteinExistence type="predicted"/>
<name>I8TBN0_9GAMM</name>
<evidence type="ECO:0000256" key="1">
    <source>
        <dbReference type="SAM" id="MobiDB-lite"/>
    </source>
</evidence>
<evidence type="ECO:0000313" key="2">
    <source>
        <dbReference type="EMBL" id="EIT71285.1"/>
    </source>
</evidence>
<organism evidence="2 3">
    <name type="scientific">Hydrocarboniphaga effusa AP103</name>
    <dbReference type="NCBI Taxonomy" id="1172194"/>
    <lineage>
        <taxon>Bacteria</taxon>
        <taxon>Pseudomonadati</taxon>
        <taxon>Pseudomonadota</taxon>
        <taxon>Gammaproteobacteria</taxon>
        <taxon>Nevskiales</taxon>
        <taxon>Nevskiaceae</taxon>
        <taxon>Hydrocarboniphaga</taxon>
    </lineage>
</organism>
<reference evidence="2 3" key="1">
    <citation type="journal article" date="2012" name="J. Bacteriol.">
        <title>Genome Sequence of n-Alkane-Degrading Hydrocarboniphaga effusa Strain AP103T (ATCC BAA-332T).</title>
        <authorList>
            <person name="Chang H.K."/>
            <person name="Zylstra G.J."/>
            <person name="Chae J.C."/>
        </authorList>
    </citation>
    <scope>NUCLEOTIDE SEQUENCE [LARGE SCALE GENOMIC DNA]</scope>
    <source>
        <strain evidence="2 3">AP103</strain>
    </source>
</reference>
<sequence>MFPSPACGRGRRAAPGEGRLVKSAHFPTWPSLPAFGGTLSRERERGQACGRGDTNPAA</sequence>
<dbReference type="STRING" id="1172194.WQQ_14220"/>
<dbReference type="EMBL" id="AKGD01000001">
    <property type="protein sequence ID" value="EIT71285.1"/>
    <property type="molecule type" value="Genomic_DNA"/>
</dbReference>
<protein>
    <submittedName>
        <fullName evidence="2">Uncharacterized protein</fullName>
    </submittedName>
</protein>
<feature type="region of interest" description="Disordered" evidence="1">
    <location>
        <begin position="1"/>
        <end position="58"/>
    </location>
</feature>
<gene>
    <name evidence="2" type="ORF">WQQ_14220</name>
</gene>
<dbReference type="AlphaFoldDB" id="I8TBN0"/>
<evidence type="ECO:0000313" key="3">
    <source>
        <dbReference type="Proteomes" id="UP000003704"/>
    </source>
</evidence>
<accession>I8TBN0</accession>
<keyword evidence="3" id="KW-1185">Reference proteome</keyword>
<feature type="compositionally biased region" description="Low complexity" evidence="1">
    <location>
        <begin position="1"/>
        <end position="18"/>
    </location>
</feature>
<comment type="caution">
    <text evidence="2">The sequence shown here is derived from an EMBL/GenBank/DDBJ whole genome shotgun (WGS) entry which is preliminary data.</text>
</comment>